<gene>
    <name evidence="1" type="ORF">FNV43_RR20902</name>
</gene>
<protein>
    <submittedName>
        <fullName evidence="1">Uncharacterized protein</fullName>
    </submittedName>
</protein>
<dbReference type="EMBL" id="VOIH02000009">
    <property type="protein sequence ID" value="KAF3438146.1"/>
    <property type="molecule type" value="Genomic_DNA"/>
</dbReference>
<evidence type="ECO:0000313" key="2">
    <source>
        <dbReference type="Proteomes" id="UP000796880"/>
    </source>
</evidence>
<sequence>MAWELGVCGHPWCDNVGGFCRRSAANGGRRRNSKNSATVEFSQRESPAFWDPRDDGWQCSTEHGTGSHRYIGVGLRPGLNVLGVAAGCWPRWCYAACSGVGIILTFEAPYGWSLCRACDMHCFQDVLPNQILGNGRDTAMNLHPSQRWVLGWGACGLGFENSSVLLGNLSGGCGINGGSA</sequence>
<evidence type="ECO:0000313" key="1">
    <source>
        <dbReference type="EMBL" id="KAF3438146.1"/>
    </source>
</evidence>
<reference evidence="1" key="1">
    <citation type="submission" date="2020-03" db="EMBL/GenBank/DDBJ databases">
        <title>A high-quality chromosome-level genome assembly of a woody plant with both climbing and erect habits, Rhamnella rubrinervis.</title>
        <authorList>
            <person name="Lu Z."/>
            <person name="Yang Y."/>
            <person name="Zhu X."/>
            <person name="Sun Y."/>
        </authorList>
    </citation>
    <scope>NUCLEOTIDE SEQUENCE</scope>
    <source>
        <strain evidence="1">BYM</strain>
        <tissue evidence="1">Leaf</tissue>
    </source>
</reference>
<dbReference type="Proteomes" id="UP000796880">
    <property type="component" value="Unassembled WGS sequence"/>
</dbReference>
<proteinExistence type="predicted"/>
<dbReference type="AlphaFoldDB" id="A0A8K0GUL8"/>
<name>A0A8K0GUL8_9ROSA</name>
<comment type="caution">
    <text evidence="1">The sequence shown here is derived from an EMBL/GenBank/DDBJ whole genome shotgun (WGS) entry which is preliminary data.</text>
</comment>
<organism evidence="1 2">
    <name type="scientific">Rhamnella rubrinervis</name>
    <dbReference type="NCBI Taxonomy" id="2594499"/>
    <lineage>
        <taxon>Eukaryota</taxon>
        <taxon>Viridiplantae</taxon>
        <taxon>Streptophyta</taxon>
        <taxon>Embryophyta</taxon>
        <taxon>Tracheophyta</taxon>
        <taxon>Spermatophyta</taxon>
        <taxon>Magnoliopsida</taxon>
        <taxon>eudicotyledons</taxon>
        <taxon>Gunneridae</taxon>
        <taxon>Pentapetalae</taxon>
        <taxon>rosids</taxon>
        <taxon>fabids</taxon>
        <taxon>Rosales</taxon>
        <taxon>Rhamnaceae</taxon>
        <taxon>rhamnoid group</taxon>
        <taxon>Rhamneae</taxon>
        <taxon>Rhamnella</taxon>
    </lineage>
</organism>
<keyword evidence="2" id="KW-1185">Reference proteome</keyword>
<accession>A0A8K0GUL8</accession>